<keyword evidence="1" id="KW-0547">Nucleotide-binding</keyword>
<accession>A0ABS2ISB8</accession>
<dbReference type="InterPro" id="IPR005479">
    <property type="entry name" value="CPAse_ATP-bd"/>
</dbReference>
<dbReference type="RefSeq" id="WP_204925204.1">
    <property type="nucleotide sequence ID" value="NZ_JAFEUC010000005.1"/>
</dbReference>
<evidence type="ECO:0000259" key="2">
    <source>
        <dbReference type="PROSITE" id="PS50975"/>
    </source>
</evidence>
<organism evidence="3 4">
    <name type="scientific">Micromonospora humida</name>
    <dbReference type="NCBI Taxonomy" id="2809018"/>
    <lineage>
        <taxon>Bacteria</taxon>
        <taxon>Bacillati</taxon>
        <taxon>Actinomycetota</taxon>
        <taxon>Actinomycetes</taxon>
        <taxon>Micromonosporales</taxon>
        <taxon>Micromonosporaceae</taxon>
        <taxon>Micromonospora</taxon>
    </lineage>
</organism>
<dbReference type="Pfam" id="PF02786">
    <property type="entry name" value="CPSase_L_D2"/>
    <property type="match status" value="1"/>
</dbReference>
<evidence type="ECO:0000313" key="3">
    <source>
        <dbReference type="EMBL" id="MBM7077228.1"/>
    </source>
</evidence>
<dbReference type="Pfam" id="PF18604">
    <property type="entry name" value="PreAtp-grasp"/>
    <property type="match status" value="1"/>
</dbReference>
<comment type="caution">
    <text evidence="3">The sequence shown here is derived from an EMBL/GenBank/DDBJ whole genome shotgun (WGS) entry which is preliminary data.</text>
</comment>
<name>A0ABS2ISB8_9ACTN</name>
<dbReference type="InterPro" id="IPR011761">
    <property type="entry name" value="ATP-grasp"/>
</dbReference>
<proteinExistence type="predicted"/>
<feature type="domain" description="ATP-grasp" evidence="2">
    <location>
        <begin position="167"/>
        <end position="374"/>
    </location>
</feature>
<dbReference type="EMBL" id="JAFEUC010000005">
    <property type="protein sequence ID" value="MBM7077228.1"/>
    <property type="molecule type" value="Genomic_DNA"/>
</dbReference>
<reference evidence="3 4" key="1">
    <citation type="submission" date="2021-02" db="EMBL/GenBank/DDBJ databases">
        <authorList>
            <person name="Ra J.-S."/>
        </authorList>
    </citation>
    <scope>NUCLEOTIDE SEQUENCE [LARGE SCALE GENOMIC DNA]</scope>
    <source>
        <strain evidence="3 4">MMS20-R1-14</strain>
    </source>
</reference>
<dbReference type="PROSITE" id="PS50975">
    <property type="entry name" value="ATP_GRASP"/>
    <property type="match status" value="1"/>
</dbReference>
<dbReference type="SUPFAM" id="SSF56059">
    <property type="entry name" value="Glutathione synthetase ATP-binding domain-like"/>
    <property type="match status" value="1"/>
</dbReference>
<protein>
    <submittedName>
        <fullName evidence="3">ATP-grasp domain-containing protein</fullName>
    </submittedName>
</protein>
<dbReference type="InterPro" id="IPR040754">
    <property type="entry name" value="PreAtp-grasp"/>
</dbReference>
<dbReference type="Proteomes" id="UP001518872">
    <property type="component" value="Unassembled WGS sequence"/>
</dbReference>
<evidence type="ECO:0000313" key="4">
    <source>
        <dbReference type="Proteomes" id="UP001518872"/>
    </source>
</evidence>
<sequence length="462" mass="49866">MDTGYLRSLKHRLLGEPTGRLVLVCNFEAEHRWARQHVGLPNADFSAGTNLVRRMEELGVLLAGVNDLLICKYPLDPAYRAYLDRIGLPVPEIAVPENVSADRSTTEDVLDSPALLARLATLGAAGARLLPMATTDLEEKLAVSCGLPLAVPDAAVFERVNGKIYGRRLTAAAGLRAVPGDECETCDELASVLDRYRAALAAGRRIVVKDAYGVSGKGLLVLDTPGKADRLLRMVRRRAERTADDRLHVVVEEWLPKRYDLNYQVTVARDGSVRLDFVKRALTDGGVHQGHIMPAGLTDAQYAEIDHAAQLVGVRLRDDGYVGVVGVDAIVDPDGVVYPVLEINARLNMSTYQGSLTELCQGPGQVALARQYPLSLTAAVSFAEIDRSLAALVGSSGPDRIVITCFGTVNADADRPPPFNGRLYALLVATDTDRLTALDDAVRASLGRLSATRPLFSREVSP</sequence>
<keyword evidence="1" id="KW-0067">ATP-binding</keyword>
<evidence type="ECO:0000256" key="1">
    <source>
        <dbReference type="PROSITE-ProRule" id="PRU00409"/>
    </source>
</evidence>
<dbReference type="Gene3D" id="3.30.470.20">
    <property type="entry name" value="ATP-grasp fold, B domain"/>
    <property type="match status" value="1"/>
</dbReference>
<keyword evidence="4" id="KW-1185">Reference proteome</keyword>
<gene>
    <name evidence="3" type="ORF">JQX11_12840</name>
</gene>